<dbReference type="InterPro" id="IPR028472">
    <property type="entry name" value="EYA"/>
</dbReference>
<gene>
    <name evidence="8" type="ORF">SMTD_LOCUS10520</name>
</gene>
<accession>A0A183P834</accession>
<keyword evidence="3 6" id="KW-0460">Magnesium</keyword>
<dbReference type="InterPro" id="IPR038102">
    <property type="entry name" value="EYA_dom_sf"/>
</dbReference>
<organism evidence="8 9">
    <name type="scientific">Schistosoma mattheei</name>
    <dbReference type="NCBI Taxonomy" id="31246"/>
    <lineage>
        <taxon>Eukaryota</taxon>
        <taxon>Metazoa</taxon>
        <taxon>Spiralia</taxon>
        <taxon>Lophotrochozoa</taxon>
        <taxon>Platyhelminthes</taxon>
        <taxon>Trematoda</taxon>
        <taxon>Digenea</taxon>
        <taxon>Strigeidida</taxon>
        <taxon>Schistosomatoidea</taxon>
        <taxon>Schistosomatidae</taxon>
        <taxon>Schistosoma</taxon>
    </lineage>
</organism>
<evidence type="ECO:0000256" key="1">
    <source>
        <dbReference type="ARBA" id="ARBA00010501"/>
    </source>
</evidence>
<dbReference type="GO" id="GO:2001240">
    <property type="term" value="P:negative regulation of extrinsic apoptotic signaling pathway in absence of ligand"/>
    <property type="evidence" value="ECO:0007669"/>
    <property type="project" value="TreeGrafter"/>
</dbReference>
<dbReference type="GO" id="GO:0004725">
    <property type="term" value="F:protein tyrosine phosphatase activity"/>
    <property type="evidence" value="ECO:0007669"/>
    <property type="project" value="UniProtKB-EC"/>
</dbReference>
<keyword evidence="4 7" id="KW-0904">Protein phosphatase</keyword>
<keyword evidence="7" id="KW-0805">Transcription regulation</keyword>
<feature type="binding site" evidence="6">
    <location>
        <position position="122"/>
    </location>
    <ligand>
        <name>Mg(2+)</name>
        <dbReference type="ChEBI" id="CHEBI:18420"/>
    </ligand>
</feature>
<comment type="cofactor">
    <cofactor evidence="6 7">
        <name>Mg(2+)</name>
        <dbReference type="ChEBI" id="CHEBI:18420"/>
    </cofactor>
    <text evidence="6 7">Binds 1 Mg(2+) ion per subunit.</text>
</comment>
<keyword evidence="6 7" id="KW-0479">Metal-binding</keyword>
<reference evidence="8 9" key="1">
    <citation type="submission" date="2018-11" db="EMBL/GenBank/DDBJ databases">
        <authorList>
            <consortium name="Pathogen Informatics"/>
        </authorList>
    </citation>
    <scope>NUCLEOTIDE SEQUENCE [LARGE SCALE GENOMIC DNA]</scope>
    <source>
        <strain>Denwood</strain>
        <strain evidence="9">Zambia</strain>
    </source>
</reference>
<keyword evidence="2 7" id="KW-0378">Hydrolase</keyword>
<keyword evidence="9" id="KW-1185">Reference proteome</keyword>
<evidence type="ECO:0000256" key="6">
    <source>
        <dbReference type="PIRSR" id="PIRSR628472-2"/>
    </source>
</evidence>
<evidence type="ECO:0000256" key="7">
    <source>
        <dbReference type="RuleBase" id="RU362036"/>
    </source>
</evidence>
<sequence>MQSITLPRIKNGIFRHNVSVLLGYPKANQWIHLKNNLDILTDHWLSMAIKATEKINNREDSVNILVTTTQFIPSLAKILLYGYGNSFQIENIYSATKVGKENCFERIASRFGRKCTYVVIGDGKEEEDAAKQVNLF</sequence>
<dbReference type="Proteomes" id="UP000269396">
    <property type="component" value="Unassembled WGS sequence"/>
</dbReference>
<dbReference type="Gene3D" id="3.40.50.12350">
    <property type="match status" value="1"/>
</dbReference>
<dbReference type="GO" id="GO:0005634">
    <property type="term" value="C:nucleus"/>
    <property type="evidence" value="ECO:0007669"/>
    <property type="project" value="TreeGrafter"/>
</dbReference>
<dbReference type="GO" id="GO:0046872">
    <property type="term" value="F:metal ion binding"/>
    <property type="evidence" value="ECO:0007669"/>
    <property type="project" value="UniProtKB-KW"/>
</dbReference>
<dbReference type="PANTHER" id="PTHR10190:SF16">
    <property type="entry name" value="DEVELOPMENTAL PROTEIN EYES ABSENT"/>
    <property type="match status" value="1"/>
</dbReference>
<keyword evidence="7" id="KW-0804">Transcription</keyword>
<dbReference type="GO" id="GO:0045739">
    <property type="term" value="P:positive regulation of DNA repair"/>
    <property type="evidence" value="ECO:0007669"/>
    <property type="project" value="TreeGrafter"/>
</dbReference>
<evidence type="ECO:0000313" key="8">
    <source>
        <dbReference type="EMBL" id="VDP54850.1"/>
    </source>
</evidence>
<dbReference type="PANTHER" id="PTHR10190">
    <property type="entry name" value="EYES ABSENT"/>
    <property type="match status" value="1"/>
</dbReference>
<comment type="catalytic activity">
    <reaction evidence="5 7">
        <text>O-phospho-L-tyrosyl-[protein] + H2O = L-tyrosyl-[protein] + phosphate</text>
        <dbReference type="Rhea" id="RHEA:10684"/>
        <dbReference type="Rhea" id="RHEA-COMP:10136"/>
        <dbReference type="Rhea" id="RHEA-COMP:20101"/>
        <dbReference type="ChEBI" id="CHEBI:15377"/>
        <dbReference type="ChEBI" id="CHEBI:43474"/>
        <dbReference type="ChEBI" id="CHEBI:46858"/>
        <dbReference type="ChEBI" id="CHEBI:61978"/>
        <dbReference type="EC" id="3.1.3.48"/>
    </reaction>
</comment>
<dbReference type="AlphaFoldDB" id="A0A183P834"/>
<name>A0A183P834_9TREM</name>
<dbReference type="GO" id="GO:0030154">
    <property type="term" value="P:cell differentiation"/>
    <property type="evidence" value="ECO:0007669"/>
    <property type="project" value="TreeGrafter"/>
</dbReference>
<evidence type="ECO:0000256" key="3">
    <source>
        <dbReference type="ARBA" id="ARBA00022842"/>
    </source>
</evidence>
<protein>
    <recommendedName>
        <fullName evidence="7">Eyes absent homolog</fullName>
        <ecNumber evidence="7">3.1.3.48</ecNumber>
    </recommendedName>
</protein>
<evidence type="ECO:0000256" key="5">
    <source>
        <dbReference type="ARBA" id="ARBA00051722"/>
    </source>
</evidence>
<evidence type="ECO:0000256" key="4">
    <source>
        <dbReference type="ARBA" id="ARBA00022912"/>
    </source>
</evidence>
<evidence type="ECO:0000256" key="2">
    <source>
        <dbReference type="ARBA" id="ARBA00022801"/>
    </source>
</evidence>
<proteinExistence type="inferred from homology"/>
<dbReference type="EMBL" id="UZAL01030646">
    <property type="protein sequence ID" value="VDP54850.1"/>
    <property type="molecule type" value="Genomic_DNA"/>
</dbReference>
<dbReference type="STRING" id="31246.A0A183P834"/>
<evidence type="ECO:0000313" key="9">
    <source>
        <dbReference type="Proteomes" id="UP000269396"/>
    </source>
</evidence>
<dbReference type="EC" id="3.1.3.48" evidence="7"/>
<comment type="similarity">
    <text evidence="1 7">Belongs to the HAD-like hydrolase superfamily. EYA family.</text>
</comment>